<name>A0A8S9ZAR4_9TREM</name>
<dbReference type="EMBL" id="JTDE01000730">
    <property type="protein sequence ID" value="KAF7260487.1"/>
    <property type="molecule type" value="Genomic_DNA"/>
</dbReference>
<gene>
    <name evidence="1" type="ORF">EG68_02831</name>
</gene>
<accession>A0A8S9ZAR4</accession>
<dbReference type="Proteomes" id="UP000822476">
    <property type="component" value="Unassembled WGS sequence"/>
</dbReference>
<keyword evidence="2" id="KW-1185">Reference proteome</keyword>
<protein>
    <submittedName>
        <fullName evidence="1">Uncharacterized protein</fullName>
    </submittedName>
</protein>
<evidence type="ECO:0000313" key="2">
    <source>
        <dbReference type="Proteomes" id="UP000822476"/>
    </source>
</evidence>
<comment type="caution">
    <text evidence="1">The sequence shown here is derived from an EMBL/GenBank/DDBJ whole genome shotgun (WGS) entry which is preliminary data.</text>
</comment>
<sequence length="156" mass="17320">MLIPLVDYLRCSNCSLWYSFPHCPQFKYDRAGFHPNTHFPSPYSQNKISQFTITISLLVHPSANVRDPNHDAPSASCSRASLWRQLAGSLHKCGPLVLLQHAHLASTRSSMNQLHRAQSGLIGVATISSGTNTTHTKPSFTHTVCLFDVNFSPYLV</sequence>
<organism evidence="1 2">
    <name type="scientific">Paragonimus skrjabini miyazakii</name>
    <dbReference type="NCBI Taxonomy" id="59628"/>
    <lineage>
        <taxon>Eukaryota</taxon>
        <taxon>Metazoa</taxon>
        <taxon>Spiralia</taxon>
        <taxon>Lophotrochozoa</taxon>
        <taxon>Platyhelminthes</taxon>
        <taxon>Trematoda</taxon>
        <taxon>Digenea</taxon>
        <taxon>Plagiorchiida</taxon>
        <taxon>Troglotremata</taxon>
        <taxon>Troglotrematidae</taxon>
        <taxon>Paragonimus</taxon>
    </lineage>
</organism>
<proteinExistence type="predicted"/>
<evidence type="ECO:0000313" key="1">
    <source>
        <dbReference type="EMBL" id="KAF7260487.1"/>
    </source>
</evidence>
<dbReference type="AlphaFoldDB" id="A0A8S9ZAR4"/>
<reference evidence="1" key="1">
    <citation type="submission" date="2019-07" db="EMBL/GenBank/DDBJ databases">
        <title>Annotation for the trematode Paragonimus miyazaki's.</title>
        <authorList>
            <person name="Choi Y.-J."/>
        </authorList>
    </citation>
    <scope>NUCLEOTIDE SEQUENCE</scope>
    <source>
        <strain evidence="1">Japan</strain>
    </source>
</reference>